<evidence type="ECO:0000313" key="7">
    <source>
        <dbReference type="Proteomes" id="UP000784294"/>
    </source>
</evidence>
<evidence type="ECO:0008006" key="8">
    <source>
        <dbReference type="Google" id="ProtNLM"/>
    </source>
</evidence>
<evidence type="ECO:0000256" key="4">
    <source>
        <dbReference type="ARBA" id="ARBA00022801"/>
    </source>
</evidence>
<organism evidence="6 7">
    <name type="scientific">Protopolystoma xenopodis</name>
    <dbReference type="NCBI Taxonomy" id="117903"/>
    <lineage>
        <taxon>Eukaryota</taxon>
        <taxon>Metazoa</taxon>
        <taxon>Spiralia</taxon>
        <taxon>Lophotrochozoa</taxon>
        <taxon>Platyhelminthes</taxon>
        <taxon>Monogenea</taxon>
        <taxon>Polyopisthocotylea</taxon>
        <taxon>Polystomatidea</taxon>
        <taxon>Polystomatidae</taxon>
        <taxon>Protopolystoma</taxon>
    </lineage>
</organism>
<dbReference type="GO" id="GO:0005634">
    <property type="term" value="C:nucleus"/>
    <property type="evidence" value="ECO:0007669"/>
    <property type="project" value="UniProtKB-SubCell"/>
</dbReference>
<dbReference type="GO" id="GO:0003676">
    <property type="term" value="F:nucleic acid binding"/>
    <property type="evidence" value="ECO:0007669"/>
    <property type="project" value="InterPro"/>
</dbReference>
<reference evidence="6" key="1">
    <citation type="submission" date="2018-11" db="EMBL/GenBank/DDBJ databases">
        <authorList>
            <consortium name="Pathogen Informatics"/>
        </authorList>
    </citation>
    <scope>NUCLEOTIDE SEQUENCE</scope>
</reference>
<dbReference type="InterPro" id="IPR047021">
    <property type="entry name" value="REXO1/3/4-like"/>
</dbReference>
<proteinExistence type="inferred from homology"/>
<evidence type="ECO:0000256" key="5">
    <source>
        <dbReference type="ARBA" id="ARBA00023242"/>
    </source>
</evidence>
<accession>A0A448WEQ0</accession>
<dbReference type="AlphaFoldDB" id="A0A448WEQ0"/>
<keyword evidence="3" id="KW-0540">Nuclease</keyword>
<dbReference type="GO" id="GO:0004527">
    <property type="term" value="F:exonuclease activity"/>
    <property type="evidence" value="ECO:0007669"/>
    <property type="project" value="InterPro"/>
</dbReference>
<dbReference type="SUPFAM" id="SSF53098">
    <property type="entry name" value="Ribonuclease H-like"/>
    <property type="match status" value="1"/>
</dbReference>
<dbReference type="InterPro" id="IPR036397">
    <property type="entry name" value="RNaseH_sf"/>
</dbReference>
<keyword evidence="4" id="KW-0378">Hydrolase</keyword>
<keyword evidence="7" id="KW-1185">Reference proteome</keyword>
<comment type="subcellular location">
    <subcellularLocation>
        <location evidence="1">Nucleus</location>
    </subcellularLocation>
</comment>
<comment type="caution">
    <text evidence="6">The sequence shown here is derived from an EMBL/GenBank/DDBJ whole genome shotgun (WGS) entry which is preliminary data.</text>
</comment>
<dbReference type="PANTHER" id="PTHR12801">
    <property type="entry name" value="RNA EXONUCLEASE REXO1 / RECO3 FAMILY MEMBER-RELATED"/>
    <property type="match status" value="1"/>
</dbReference>
<dbReference type="Gene3D" id="3.30.420.10">
    <property type="entry name" value="Ribonuclease H-like superfamily/Ribonuclease H"/>
    <property type="match status" value="1"/>
</dbReference>
<dbReference type="PANTHER" id="PTHR12801:SF115">
    <property type="entry name" value="FI18136P1-RELATED"/>
    <property type="match status" value="1"/>
</dbReference>
<sequence length="236" mass="26411">METNGFPFEDKSPTAPRGRAKIIYPKDKLDIWESCAENERMCCRCFNKFVVDKFGTAVSLGPCIYHWGKPVRQKSFGSGFELLYSCCQADLGQTGCQICPAGHVHDSNKRLDLDGFITMLPALPVDPTSSICNVYAVDCEMVYTTAGFELARVTVVDSHLRSVIDRIVKPDNPIVDCNSRFSGLQAENLINSEIRLTDIQMELLQLWDDETILIGHSLENDLFALKVLGLFSKIYS</sequence>
<comment type="similarity">
    <text evidence="2">Belongs to the REXO1/REXO3 family.</text>
</comment>
<evidence type="ECO:0000256" key="1">
    <source>
        <dbReference type="ARBA" id="ARBA00004123"/>
    </source>
</evidence>
<name>A0A448WEQ0_9PLAT</name>
<dbReference type="EMBL" id="CAAALY010007261">
    <property type="protein sequence ID" value="VEL09795.1"/>
    <property type="molecule type" value="Genomic_DNA"/>
</dbReference>
<dbReference type="Proteomes" id="UP000784294">
    <property type="component" value="Unassembled WGS sequence"/>
</dbReference>
<gene>
    <name evidence="6" type="ORF">PXEA_LOCUS3235</name>
</gene>
<evidence type="ECO:0000256" key="2">
    <source>
        <dbReference type="ARBA" id="ARBA00006357"/>
    </source>
</evidence>
<protein>
    <recommendedName>
        <fullName evidence="8">Exonuclease domain-containing protein</fullName>
    </recommendedName>
</protein>
<dbReference type="InterPro" id="IPR012337">
    <property type="entry name" value="RNaseH-like_sf"/>
</dbReference>
<evidence type="ECO:0000313" key="6">
    <source>
        <dbReference type="EMBL" id="VEL09795.1"/>
    </source>
</evidence>
<evidence type="ECO:0000256" key="3">
    <source>
        <dbReference type="ARBA" id="ARBA00022722"/>
    </source>
</evidence>
<dbReference type="OrthoDB" id="206335at2759"/>
<keyword evidence="5" id="KW-0539">Nucleus</keyword>